<comment type="caution">
    <text evidence="2">The sequence shown here is derived from an EMBL/GenBank/DDBJ whole genome shotgun (WGS) entry which is preliminary data.</text>
</comment>
<dbReference type="PANTHER" id="PTHR43591:SF24">
    <property type="entry name" value="2-METHOXY-6-POLYPRENYL-1,4-BENZOQUINOL METHYLASE, MITOCHONDRIAL"/>
    <property type="match status" value="1"/>
</dbReference>
<feature type="region of interest" description="Disordered" evidence="1">
    <location>
        <begin position="1"/>
        <end position="42"/>
    </location>
</feature>
<dbReference type="SUPFAM" id="SSF53335">
    <property type="entry name" value="S-adenosyl-L-methionine-dependent methyltransferases"/>
    <property type="match status" value="1"/>
</dbReference>
<dbReference type="CDD" id="cd02440">
    <property type="entry name" value="AdoMet_MTases"/>
    <property type="match status" value="1"/>
</dbReference>
<name>A0ABR3TZH3_9PEZI</name>
<sequence>MSASPTRSSSPHAGSHAAHSAHETVPEPALPPSSSLPEPLQHHLAGAALDQPAGLQLPSYAYQLDVDSASGSSNDHVRSDADSALGESDAGSTTTSLNSEVVNYRYEHGRRYHAFKEGAYWLPNDEDEADRLDLQHHVWRLSLDGALHAAPVPPNVQDVLDVGTGSGVWAIEFADENPSAQVIGTDLSAIQPEWVPPNVTFLVDDAESDWDFDGRKFDFIHARMLCLGMHNWQRFIEQCYRHLKPGGWLELQEGQLPTRCDDDSVTKDDPLQKWAILVHEAAAKCGIDTMASDKFPQQLRDQGFETITEQVVKWAVGAWPKGQKQKMLGRWTLENLGRGLQGISVALLTKVLGWSKEEVDLFLIDVRQNMGDQSDPRSTSVGPTTWAISVGIIASLALRLLN</sequence>
<dbReference type="InterPro" id="IPR029063">
    <property type="entry name" value="SAM-dependent_MTases_sf"/>
</dbReference>
<accession>A0ABR3TZH3</accession>
<evidence type="ECO:0000313" key="2">
    <source>
        <dbReference type="EMBL" id="KAL1647715.1"/>
    </source>
</evidence>
<keyword evidence="3" id="KW-1185">Reference proteome</keyword>
<feature type="compositionally biased region" description="Low complexity" evidence="1">
    <location>
        <begin position="8"/>
        <end position="18"/>
    </location>
</feature>
<organism evidence="2 3">
    <name type="scientific">Diplodia intermedia</name>
    <dbReference type="NCBI Taxonomy" id="856260"/>
    <lineage>
        <taxon>Eukaryota</taxon>
        <taxon>Fungi</taxon>
        <taxon>Dikarya</taxon>
        <taxon>Ascomycota</taxon>
        <taxon>Pezizomycotina</taxon>
        <taxon>Dothideomycetes</taxon>
        <taxon>Dothideomycetes incertae sedis</taxon>
        <taxon>Botryosphaeriales</taxon>
        <taxon>Botryosphaeriaceae</taxon>
        <taxon>Diplodia</taxon>
    </lineage>
</organism>
<dbReference type="EMBL" id="JAKEKT020000011">
    <property type="protein sequence ID" value="KAL1647715.1"/>
    <property type="molecule type" value="Genomic_DNA"/>
</dbReference>
<evidence type="ECO:0000313" key="3">
    <source>
        <dbReference type="Proteomes" id="UP001521184"/>
    </source>
</evidence>
<dbReference type="Proteomes" id="UP001521184">
    <property type="component" value="Unassembled WGS sequence"/>
</dbReference>
<proteinExistence type="predicted"/>
<dbReference type="Gene3D" id="3.40.50.150">
    <property type="entry name" value="Vaccinia Virus protein VP39"/>
    <property type="match status" value="1"/>
</dbReference>
<reference evidence="2 3" key="1">
    <citation type="journal article" date="2023" name="Plant Dis.">
        <title>First Report of Diplodia intermedia Causing Canker and Dieback Diseases on Apple Trees in Canada.</title>
        <authorList>
            <person name="Ellouze W."/>
            <person name="Ilyukhin E."/>
            <person name="Sulman M."/>
            <person name="Ali S."/>
        </authorList>
    </citation>
    <scope>NUCLEOTIDE SEQUENCE [LARGE SCALE GENOMIC DNA]</scope>
    <source>
        <strain evidence="2 3">M45-28</strain>
    </source>
</reference>
<gene>
    <name evidence="2" type="ORF">SLS58_002516</name>
</gene>
<evidence type="ECO:0000256" key="1">
    <source>
        <dbReference type="SAM" id="MobiDB-lite"/>
    </source>
</evidence>
<dbReference type="Pfam" id="PF13489">
    <property type="entry name" value="Methyltransf_23"/>
    <property type="match status" value="1"/>
</dbReference>
<protein>
    <submittedName>
        <fullName evidence="2">Uncharacterized protein</fullName>
    </submittedName>
</protein>
<dbReference type="PANTHER" id="PTHR43591">
    <property type="entry name" value="METHYLTRANSFERASE"/>
    <property type="match status" value="1"/>
</dbReference>
<feature type="region of interest" description="Disordered" evidence="1">
    <location>
        <begin position="68"/>
        <end position="95"/>
    </location>
</feature>